<dbReference type="PROSITE" id="PS51257">
    <property type="entry name" value="PROKAR_LIPOPROTEIN"/>
    <property type="match status" value="1"/>
</dbReference>
<accession>A0A540VLV7</accession>
<evidence type="ECO:0000313" key="3">
    <source>
        <dbReference type="EMBL" id="TQE97728.1"/>
    </source>
</evidence>
<dbReference type="GO" id="GO:0043190">
    <property type="term" value="C:ATP-binding cassette (ABC) transporter complex"/>
    <property type="evidence" value="ECO:0007669"/>
    <property type="project" value="InterPro"/>
</dbReference>
<keyword evidence="4" id="KW-1185">Reference proteome</keyword>
<dbReference type="GO" id="GO:0055085">
    <property type="term" value="P:transmembrane transport"/>
    <property type="evidence" value="ECO:0007669"/>
    <property type="project" value="InterPro"/>
</dbReference>
<dbReference type="InterPro" id="IPR005770">
    <property type="entry name" value="PhnD"/>
</dbReference>
<dbReference type="RefSeq" id="WP_141608455.1">
    <property type="nucleotide sequence ID" value="NZ_VIGC02000002.1"/>
</dbReference>
<dbReference type="PANTHER" id="PTHR35841:SF1">
    <property type="entry name" value="PHOSPHONATES-BINDING PERIPLASMIC PROTEIN"/>
    <property type="match status" value="1"/>
</dbReference>
<dbReference type="EMBL" id="VIGC01000002">
    <property type="protein sequence ID" value="TQE97728.1"/>
    <property type="molecule type" value="Genomic_DNA"/>
</dbReference>
<dbReference type="AlphaFoldDB" id="A0A540VLV7"/>
<evidence type="ECO:0000256" key="2">
    <source>
        <dbReference type="ARBA" id="ARBA00022729"/>
    </source>
</evidence>
<dbReference type="PANTHER" id="PTHR35841">
    <property type="entry name" value="PHOSPHONATES-BINDING PERIPLASMIC PROTEIN"/>
    <property type="match status" value="1"/>
</dbReference>
<dbReference type="InParanoid" id="A0A540VLV7"/>
<keyword evidence="2" id="KW-0732">Signal</keyword>
<dbReference type="CDD" id="cd13571">
    <property type="entry name" value="PBP2_PnhD_1"/>
    <property type="match status" value="1"/>
</dbReference>
<protein>
    <submittedName>
        <fullName evidence="3">Phosphate/phosphite/phosphonate ABC transporter substrate-binding protein</fullName>
    </submittedName>
</protein>
<gene>
    <name evidence="3" type="primary">phnD</name>
    <name evidence="3" type="ORF">FKZ61_02325</name>
</gene>
<evidence type="ECO:0000256" key="1">
    <source>
        <dbReference type="ARBA" id="ARBA00007162"/>
    </source>
</evidence>
<comment type="caution">
    <text evidence="3">The sequence shown here is derived from an EMBL/GenBank/DDBJ whole genome shotgun (WGS) entry which is preliminary data.</text>
</comment>
<comment type="similarity">
    <text evidence="1">Belongs to the phosphate/phosphite/phosphonate binding protein family.</text>
</comment>
<proteinExistence type="inferred from homology"/>
<evidence type="ECO:0000313" key="4">
    <source>
        <dbReference type="Proteomes" id="UP000317371"/>
    </source>
</evidence>
<dbReference type="Proteomes" id="UP000317371">
    <property type="component" value="Unassembled WGS sequence"/>
</dbReference>
<dbReference type="OrthoDB" id="9781943at2"/>
<sequence length="314" mass="34830">MSAQTVRPPGWLLRWLVPLLMLGLAGCRAARAEPLPYLDLEVRRPLPMATAEVTPLRVAVAAIISPQGNAESYGALVRYLGQRLGRPAQLIQRKTYAEVNQLLAEQEVDLGLVCTSAYVEGHDHFGMELLAAPVIQGQTVYHSVLIVPATSPAQTLADLRGATFAFPDPMSFSGRVYPTFRLQQMGERPETFFRRTFFTYSHDRAIEAVAEGIADAAAVDSLVLDYALRRQPELAARIRVLQRSEPFAIPPVVVPPGMLPRQKALLQELLLTMHQDPEGRAILQALNIDRFVPIEDVAYDAVRAIYREVRLGEE</sequence>
<dbReference type="SUPFAM" id="SSF53850">
    <property type="entry name" value="Periplasmic binding protein-like II"/>
    <property type="match status" value="1"/>
</dbReference>
<name>A0A540VLV7_9CHLR</name>
<reference evidence="3 4" key="1">
    <citation type="submission" date="2019-06" db="EMBL/GenBank/DDBJ databases">
        <title>Genome sequence of Litorilinea aerophila BAA-2444.</title>
        <authorList>
            <person name="Maclea K.S."/>
            <person name="Maurais E.G."/>
            <person name="Iannazzi L.C."/>
        </authorList>
    </citation>
    <scope>NUCLEOTIDE SEQUENCE [LARGE SCALE GENOMIC DNA]</scope>
    <source>
        <strain evidence="3 4">ATCC BAA-2444</strain>
    </source>
</reference>
<organism evidence="3 4">
    <name type="scientific">Litorilinea aerophila</name>
    <dbReference type="NCBI Taxonomy" id="1204385"/>
    <lineage>
        <taxon>Bacteria</taxon>
        <taxon>Bacillati</taxon>
        <taxon>Chloroflexota</taxon>
        <taxon>Caldilineae</taxon>
        <taxon>Caldilineales</taxon>
        <taxon>Caldilineaceae</taxon>
        <taxon>Litorilinea</taxon>
    </lineage>
</organism>
<dbReference type="Pfam" id="PF12974">
    <property type="entry name" value="Phosphonate-bd"/>
    <property type="match status" value="1"/>
</dbReference>
<dbReference type="NCBIfam" id="TIGR01098">
    <property type="entry name" value="3A0109s03R"/>
    <property type="match status" value="1"/>
</dbReference>
<dbReference type="Gene3D" id="3.40.190.10">
    <property type="entry name" value="Periplasmic binding protein-like II"/>
    <property type="match status" value="2"/>
</dbReference>